<dbReference type="Proteomes" id="UP001317191">
    <property type="component" value="Unassembled WGS sequence"/>
</dbReference>
<gene>
    <name evidence="1" type="ORF">NAT50_10500</name>
</gene>
<protein>
    <recommendedName>
        <fullName evidence="3">Lipoprotein</fullName>
    </recommendedName>
</protein>
<dbReference type="PROSITE" id="PS51257">
    <property type="entry name" value="PROKAR_LIPOPROTEIN"/>
    <property type="match status" value="1"/>
</dbReference>
<accession>A0ABT0TQK9</accession>
<name>A0ABT0TQK9_9FLAO</name>
<evidence type="ECO:0008006" key="3">
    <source>
        <dbReference type="Google" id="ProtNLM"/>
    </source>
</evidence>
<sequence>MRKIITILFTSLIFTSCLPDKFKEEAGKKFGDQHFKTAIALIELHKVREGVYPSSLKELKYTGDWDNFIYQAVEYKKLDDGYELNLVNNPLVENENLDYPDDFWKGLGIKKSNIKNKL</sequence>
<evidence type="ECO:0000313" key="1">
    <source>
        <dbReference type="EMBL" id="MCL9809787.1"/>
    </source>
</evidence>
<evidence type="ECO:0000313" key="2">
    <source>
        <dbReference type="Proteomes" id="UP001317191"/>
    </source>
</evidence>
<comment type="caution">
    <text evidence="1">The sequence shown here is derived from an EMBL/GenBank/DDBJ whole genome shotgun (WGS) entry which is preliminary data.</text>
</comment>
<dbReference type="RefSeq" id="WP_250593182.1">
    <property type="nucleotide sequence ID" value="NZ_JAMLJM010000008.1"/>
</dbReference>
<reference evidence="1 2" key="1">
    <citation type="submission" date="2022-05" db="EMBL/GenBank/DDBJ databases">
        <title>Flavobacterium sp., isolated from activated sludge.</title>
        <authorList>
            <person name="Ran Q."/>
        </authorList>
    </citation>
    <scope>NUCLEOTIDE SEQUENCE [LARGE SCALE GENOMIC DNA]</scope>
    <source>
        <strain evidence="1 2">HXWNR70</strain>
    </source>
</reference>
<organism evidence="1 2">
    <name type="scientific">Flavobacterium luminosum</name>
    <dbReference type="NCBI Taxonomy" id="2949086"/>
    <lineage>
        <taxon>Bacteria</taxon>
        <taxon>Pseudomonadati</taxon>
        <taxon>Bacteroidota</taxon>
        <taxon>Flavobacteriia</taxon>
        <taxon>Flavobacteriales</taxon>
        <taxon>Flavobacteriaceae</taxon>
        <taxon>Flavobacterium</taxon>
    </lineage>
</organism>
<dbReference type="EMBL" id="JAMLJM010000008">
    <property type="protein sequence ID" value="MCL9809787.1"/>
    <property type="molecule type" value="Genomic_DNA"/>
</dbReference>
<proteinExistence type="predicted"/>
<keyword evidence="2" id="KW-1185">Reference proteome</keyword>